<dbReference type="SUPFAM" id="SSF54637">
    <property type="entry name" value="Thioesterase/thiol ester dehydrase-isomerase"/>
    <property type="match status" value="1"/>
</dbReference>
<name>A0ABW5KQP5_9SPHI</name>
<dbReference type="Pfam" id="PF22817">
    <property type="entry name" value="ApeP-like"/>
    <property type="match status" value="1"/>
</dbReference>
<proteinExistence type="predicted"/>
<sequence length="154" mass="17352">MGEDLYKSAIPIEHFLPHRAPMLMVDSILEISPTHVLCNFLVQDENIFVEDGFFQEAGLMENMAQTCSSIVGQTFYDEDYNPKSDKRIIGFISGVKKLAVFQLPRTGDVIHTESTLTSQFDGDGYSICTMDVRAKSEDRLLSCAEINLFLKKMT</sequence>
<organism evidence="1 2">
    <name type="scientific">Sphingobacterium suaedae</name>
    <dbReference type="NCBI Taxonomy" id="1686402"/>
    <lineage>
        <taxon>Bacteria</taxon>
        <taxon>Pseudomonadati</taxon>
        <taxon>Bacteroidota</taxon>
        <taxon>Sphingobacteriia</taxon>
        <taxon>Sphingobacteriales</taxon>
        <taxon>Sphingobacteriaceae</taxon>
        <taxon>Sphingobacterium</taxon>
    </lineage>
</organism>
<dbReference type="InterPro" id="IPR016776">
    <property type="entry name" value="ApeP-like_dehydratase"/>
</dbReference>
<evidence type="ECO:0000313" key="2">
    <source>
        <dbReference type="Proteomes" id="UP001597545"/>
    </source>
</evidence>
<evidence type="ECO:0008006" key="3">
    <source>
        <dbReference type="Google" id="ProtNLM"/>
    </source>
</evidence>
<dbReference type="RefSeq" id="WP_380906481.1">
    <property type="nucleotide sequence ID" value="NZ_JBHUEG010000018.1"/>
</dbReference>
<gene>
    <name evidence="1" type="ORF">ACFSR5_20660</name>
</gene>
<evidence type="ECO:0000313" key="1">
    <source>
        <dbReference type="EMBL" id="MFD2550071.1"/>
    </source>
</evidence>
<keyword evidence="2" id="KW-1185">Reference proteome</keyword>
<accession>A0ABW5KQP5</accession>
<reference evidence="2" key="1">
    <citation type="journal article" date="2019" name="Int. J. Syst. Evol. Microbiol.">
        <title>The Global Catalogue of Microorganisms (GCM) 10K type strain sequencing project: providing services to taxonomists for standard genome sequencing and annotation.</title>
        <authorList>
            <consortium name="The Broad Institute Genomics Platform"/>
            <consortium name="The Broad Institute Genome Sequencing Center for Infectious Disease"/>
            <person name="Wu L."/>
            <person name="Ma J."/>
        </authorList>
    </citation>
    <scope>NUCLEOTIDE SEQUENCE [LARGE SCALE GENOMIC DNA]</scope>
    <source>
        <strain evidence="2">KCTC 42662</strain>
    </source>
</reference>
<comment type="caution">
    <text evidence="1">The sequence shown here is derived from an EMBL/GenBank/DDBJ whole genome shotgun (WGS) entry which is preliminary data.</text>
</comment>
<dbReference type="EMBL" id="JBHULR010000021">
    <property type="protein sequence ID" value="MFD2550071.1"/>
    <property type="molecule type" value="Genomic_DNA"/>
</dbReference>
<protein>
    <recommendedName>
        <fullName evidence="3">ABC transporter permease</fullName>
    </recommendedName>
</protein>
<dbReference type="Gene3D" id="3.10.129.10">
    <property type="entry name" value="Hotdog Thioesterase"/>
    <property type="match status" value="1"/>
</dbReference>
<dbReference type="InterPro" id="IPR029069">
    <property type="entry name" value="HotDog_dom_sf"/>
</dbReference>
<dbReference type="Proteomes" id="UP001597545">
    <property type="component" value="Unassembled WGS sequence"/>
</dbReference>